<dbReference type="Pfam" id="PF16719">
    <property type="entry name" value="SAWADEE"/>
    <property type="match status" value="1"/>
</dbReference>
<dbReference type="PANTHER" id="PTHR36384:SF1">
    <property type="entry name" value="SAWADEE PROTEIN"/>
    <property type="match status" value="1"/>
</dbReference>
<dbReference type="InterPro" id="IPR032001">
    <property type="entry name" value="SAWADEE_dom"/>
</dbReference>
<dbReference type="EMBL" id="JARYMX010000002">
    <property type="protein sequence ID" value="KAJ9560723.1"/>
    <property type="molecule type" value="Genomic_DNA"/>
</dbReference>
<dbReference type="Gene3D" id="2.30.30.140">
    <property type="match status" value="1"/>
</dbReference>
<dbReference type="GO" id="GO:0003682">
    <property type="term" value="F:chromatin binding"/>
    <property type="evidence" value="ECO:0007669"/>
    <property type="project" value="InterPro"/>
</dbReference>
<accession>A0AA38U1I1</accession>
<evidence type="ECO:0000313" key="2">
    <source>
        <dbReference type="EMBL" id="KAJ9560723.1"/>
    </source>
</evidence>
<organism evidence="2 3">
    <name type="scientific">Centaurea solstitialis</name>
    <name type="common">yellow star-thistle</name>
    <dbReference type="NCBI Taxonomy" id="347529"/>
    <lineage>
        <taxon>Eukaryota</taxon>
        <taxon>Viridiplantae</taxon>
        <taxon>Streptophyta</taxon>
        <taxon>Embryophyta</taxon>
        <taxon>Tracheophyta</taxon>
        <taxon>Spermatophyta</taxon>
        <taxon>Magnoliopsida</taxon>
        <taxon>eudicotyledons</taxon>
        <taxon>Gunneridae</taxon>
        <taxon>Pentapetalae</taxon>
        <taxon>asterids</taxon>
        <taxon>campanulids</taxon>
        <taxon>Asterales</taxon>
        <taxon>Asteraceae</taxon>
        <taxon>Carduoideae</taxon>
        <taxon>Cardueae</taxon>
        <taxon>Centaureinae</taxon>
        <taxon>Centaurea</taxon>
    </lineage>
</organism>
<evidence type="ECO:0000313" key="3">
    <source>
        <dbReference type="Proteomes" id="UP001172457"/>
    </source>
</evidence>
<evidence type="ECO:0000259" key="1">
    <source>
        <dbReference type="Pfam" id="PF16719"/>
    </source>
</evidence>
<dbReference type="Proteomes" id="UP001172457">
    <property type="component" value="Chromosome 2"/>
</dbReference>
<sequence>MLSRLYTATHQTTFVDSRAEKHRPAMAVSGDDNVSYNLDYRSKKDEAWYTAAVLLEDDGKGKQLRVKFRDFEDSCFDEVFSIADFSTKSELQEFLPRFRRVSVPIEDNECSRVISGMIVCATYKGDGSVRFFDAIVDDVRYKEHTPEKCLCTYLLVWQHGPAEGNITATSIEDICLIVPGAVDPQVIDFAKIVKKKLGLVYKRPFLSRKTSSDETLDELQASSPMQTFCLQFLTFFLDLDSAGYSSYVEFSKGFVLCKLRFLNLSDFRTYFVLFGKDRVGKLLSSNLSPSSMMEFLHVHTSITPQAYVFPSLSVETYARGAVMVDSREKLKRIYDFLSNPNHCIVSSSGRPWVIAEAMLRTGTFDTNLQSCMPLSEKRNIGNGLMVVRLGTEEYERAKQQKDLYMNFRKHLNGLLERLDKEEKKCLPSGAN</sequence>
<protein>
    <recommendedName>
        <fullName evidence="1">SAWADEE domain-containing protein</fullName>
    </recommendedName>
</protein>
<reference evidence="2" key="1">
    <citation type="submission" date="2023-03" db="EMBL/GenBank/DDBJ databases">
        <title>Chromosome-scale reference genome and RAD-based genetic map of yellow starthistle (Centaurea solstitialis) reveal putative structural variation and QTLs associated with invader traits.</title>
        <authorList>
            <person name="Reatini B."/>
            <person name="Cang F.A."/>
            <person name="Jiang Q."/>
            <person name="Mckibben M.T.W."/>
            <person name="Barker M.S."/>
            <person name="Rieseberg L.H."/>
            <person name="Dlugosch K.M."/>
        </authorList>
    </citation>
    <scope>NUCLEOTIDE SEQUENCE</scope>
    <source>
        <strain evidence="2">CAN-66</strain>
        <tissue evidence="2">Leaf</tissue>
    </source>
</reference>
<keyword evidence="3" id="KW-1185">Reference proteome</keyword>
<gene>
    <name evidence="2" type="ORF">OSB04_005883</name>
</gene>
<name>A0AA38U1I1_9ASTR</name>
<comment type="caution">
    <text evidence="2">The sequence shown here is derived from an EMBL/GenBank/DDBJ whole genome shotgun (WGS) entry which is preliminary data.</text>
</comment>
<dbReference type="AlphaFoldDB" id="A0AA38U1I1"/>
<dbReference type="PANTHER" id="PTHR36384">
    <property type="entry name" value="SAWADEE PROTEIN"/>
    <property type="match status" value="1"/>
</dbReference>
<proteinExistence type="predicted"/>
<feature type="domain" description="SAWADEE" evidence="1">
    <location>
        <begin position="36"/>
        <end position="175"/>
    </location>
</feature>